<evidence type="ECO:0000256" key="1">
    <source>
        <dbReference type="SAM" id="MobiDB-lite"/>
    </source>
</evidence>
<sequence length="244" mass="25689">MSPPTTPRTTPDDTAPDNAPGTSPGAPPASLTRTLRPLLAPLAISIALPLALYYALRAGGMAQWQALLLSSIVPAGHAVAQAVRTRRAEVFDLLIVALLLVSAGTSLISGSPRVLLLKDAGLPAVLGLWILGTLWAARPFAYRFGERLRGPDGASAAELAWQERPEFRSALRRLTLLWAAGQLLDAGLSTLEALTLPVDAVPVIGRFQSLTLLAVVVVVTVRGSRAFRARHGISLFAAQPTTSS</sequence>
<evidence type="ECO:0000256" key="2">
    <source>
        <dbReference type="SAM" id="Phobius"/>
    </source>
</evidence>
<feature type="transmembrane region" description="Helical" evidence="2">
    <location>
        <begin position="38"/>
        <end position="56"/>
    </location>
</feature>
<dbReference type="Proteomes" id="UP001500886">
    <property type="component" value="Unassembled WGS sequence"/>
</dbReference>
<dbReference type="RefSeq" id="WP_344434145.1">
    <property type="nucleotide sequence ID" value="NZ_BAAASL010000005.1"/>
</dbReference>
<gene>
    <name evidence="3" type="ORF">GCM10010315_16240</name>
</gene>
<dbReference type="NCBIfam" id="NF041646">
    <property type="entry name" value="VC0807_fam"/>
    <property type="match status" value="1"/>
</dbReference>
<keyword evidence="2" id="KW-0812">Transmembrane</keyword>
<proteinExistence type="predicted"/>
<keyword evidence="2" id="KW-1133">Transmembrane helix</keyword>
<evidence type="ECO:0008006" key="5">
    <source>
        <dbReference type="Google" id="ProtNLM"/>
    </source>
</evidence>
<feature type="transmembrane region" description="Helical" evidence="2">
    <location>
        <begin position="90"/>
        <end position="108"/>
    </location>
</feature>
<comment type="caution">
    <text evidence="3">The sequence shown here is derived from an EMBL/GenBank/DDBJ whole genome shotgun (WGS) entry which is preliminary data.</text>
</comment>
<name>A0ABP6G6B2_9ACTN</name>
<accession>A0ABP6G6B2</accession>
<protein>
    <recommendedName>
        <fullName evidence="5">DUF3159 domain-containing protein</fullName>
    </recommendedName>
</protein>
<keyword evidence="4" id="KW-1185">Reference proteome</keyword>
<evidence type="ECO:0000313" key="4">
    <source>
        <dbReference type="Proteomes" id="UP001500886"/>
    </source>
</evidence>
<feature type="region of interest" description="Disordered" evidence="1">
    <location>
        <begin position="1"/>
        <end position="30"/>
    </location>
</feature>
<feature type="transmembrane region" description="Helical" evidence="2">
    <location>
        <begin position="120"/>
        <end position="137"/>
    </location>
</feature>
<organism evidence="3 4">
    <name type="scientific">Streptomyces luteosporeus</name>
    <dbReference type="NCBI Taxonomy" id="173856"/>
    <lineage>
        <taxon>Bacteria</taxon>
        <taxon>Bacillati</taxon>
        <taxon>Actinomycetota</taxon>
        <taxon>Actinomycetes</taxon>
        <taxon>Kitasatosporales</taxon>
        <taxon>Streptomycetaceae</taxon>
        <taxon>Streptomyces</taxon>
    </lineage>
</organism>
<keyword evidence="2" id="KW-0472">Membrane</keyword>
<dbReference type="EMBL" id="BAAASL010000005">
    <property type="protein sequence ID" value="GAA2712465.1"/>
    <property type="molecule type" value="Genomic_DNA"/>
</dbReference>
<evidence type="ECO:0000313" key="3">
    <source>
        <dbReference type="EMBL" id="GAA2712465.1"/>
    </source>
</evidence>
<reference evidence="4" key="1">
    <citation type="journal article" date="2019" name="Int. J. Syst. Evol. Microbiol.">
        <title>The Global Catalogue of Microorganisms (GCM) 10K type strain sequencing project: providing services to taxonomists for standard genome sequencing and annotation.</title>
        <authorList>
            <consortium name="The Broad Institute Genomics Platform"/>
            <consortium name="The Broad Institute Genome Sequencing Center for Infectious Disease"/>
            <person name="Wu L."/>
            <person name="Ma J."/>
        </authorList>
    </citation>
    <scope>NUCLEOTIDE SEQUENCE [LARGE SCALE GENOMIC DNA]</scope>
    <source>
        <strain evidence="4">JCM 4542</strain>
    </source>
</reference>
<feature type="compositionally biased region" description="Low complexity" evidence="1">
    <location>
        <begin position="7"/>
        <end position="30"/>
    </location>
</feature>